<gene>
    <name evidence="1" type="ORF">D917_01784</name>
</gene>
<name>A0A1Y3EQ83_9BILA</name>
<sequence length="74" mass="8236">MVILADFLMPWRLCRKLRRRPLLPWSLVDGRCATRTLGPSSNLGVAVDDSVAAVENELNRVRTSVVRIDAESDG</sequence>
<comment type="caution">
    <text evidence="1">The sequence shown here is derived from an EMBL/GenBank/DDBJ whole genome shotgun (WGS) entry which is preliminary data.</text>
</comment>
<protein>
    <submittedName>
        <fullName evidence="1">Uncharacterized protein</fullName>
    </submittedName>
</protein>
<dbReference type="Proteomes" id="UP000243006">
    <property type="component" value="Unassembled WGS sequence"/>
</dbReference>
<organism evidence="1 2">
    <name type="scientific">Trichinella nativa</name>
    <dbReference type="NCBI Taxonomy" id="6335"/>
    <lineage>
        <taxon>Eukaryota</taxon>
        <taxon>Metazoa</taxon>
        <taxon>Ecdysozoa</taxon>
        <taxon>Nematoda</taxon>
        <taxon>Enoplea</taxon>
        <taxon>Dorylaimia</taxon>
        <taxon>Trichinellida</taxon>
        <taxon>Trichinellidae</taxon>
        <taxon>Trichinella</taxon>
    </lineage>
</organism>
<evidence type="ECO:0000313" key="1">
    <source>
        <dbReference type="EMBL" id="OUC45699.1"/>
    </source>
</evidence>
<dbReference type="EMBL" id="LVZM01008645">
    <property type="protein sequence ID" value="OUC45699.1"/>
    <property type="molecule type" value="Genomic_DNA"/>
</dbReference>
<accession>A0A1Y3EQ83</accession>
<dbReference type="AlphaFoldDB" id="A0A1Y3EQ83"/>
<evidence type="ECO:0000313" key="2">
    <source>
        <dbReference type="Proteomes" id="UP000243006"/>
    </source>
</evidence>
<reference evidence="1 2" key="1">
    <citation type="submission" date="2015-04" db="EMBL/GenBank/DDBJ databases">
        <title>Draft genome of the roundworm Trichinella nativa.</title>
        <authorList>
            <person name="Mitreva M."/>
        </authorList>
    </citation>
    <scope>NUCLEOTIDE SEQUENCE [LARGE SCALE GENOMIC DNA]</scope>
    <source>
        <strain evidence="1 2">ISS45</strain>
    </source>
</reference>
<proteinExistence type="predicted"/>